<dbReference type="PROSITE" id="PS50846">
    <property type="entry name" value="HMA_2"/>
    <property type="match status" value="1"/>
</dbReference>
<dbReference type="Pfam" id="PF00702">
    <property type="entry name" value="Hydrolase"/>
    <property type="match status" value="1"/>
</dbReference>
<evidence type="ECO:0000313" key="13">
    <source>
        <dbReference type="EMBL" id="WRY32737.1"/>
    </source>
</evidence>
<dbReference type="EMBL" id="CP135443">
    <property type="protein sequence ID" value="WRY32737.1"/>
    <property type="molecule type" value="Genomic_DNA"/>
</dbReference>
<keyword evidence="10" id="KW-1003">Cell membrane</keyword>
<dbReference type="InterPro" id="IPR018303">
    <property type="entry name" value="ATPase_P-typ_P_site"/>
</dbReference>
<dbReference type="NCBIfam" id="TIGR01525">
    <property type="entry name" value="ATPase-IB_hvy"/>
    <property type="match status" value="1"/>
</dbReference>
<feature type="region of interest" description="Disordered" evidence="11">
    <location>
        <begin position="139"/>
        <end position="158"/>
    </location>
</feature>
<sequence>MTELHTRFIVDGMHCGACTGRVERALLAVPGVRQANANLMARNVTLHFDSPTEGGPASADLARSLEAAGYPVAEAEADLASDTDIPAELQSRARDTLLAHPAILSVETAARQIDVRYAQGAIAPSEMVRLLAPLGLEAKPRKAETPPPDRAHKQADETRKLRRDVIVSAALTLPVFILAMGSHLIPGMHHLIEMTIGERLSWVIQLVLTTLVLLGPGRIFLTLGLPALQRGAPEMNSLVALGALAAWGYSTLVTLVPYMVPESARGVYFEAAATIVTLILLGRWFEARAKGRAGEAISRLVGLRPDTARVERGEQIIDLPVAELAAGDLVHLPPGARVAADGIVTEGQGWIDEAMLTGEAAPVEKSEGSSITGGTVNGTVPLVYRVTATGTETVLARIIAMVEEAQGGKLPVQALVDRVTRVFVPVVIGLSLLTFLIWMIAGQGFTHALVAGISVMIIACPCAMGLATPVSILVGTGRAAEMGLLFRRGDALQRLAEVKTIAFDKTGTLTEGRPVLSDLIAAPDSPPATETLRLAAGIEARSEHPLAHAILQGAETRGLVPAQAKRVRSQTGRGLTGEADGHKLVIGNAAALNEHGIATDTLSDQADALAAKGKTPIWIGIDGQLAALMAVSDPIKPQAVETVQALEKAHVETAMISGDLRRTAQSVAQGLGIGTVVAEVLPDGKVAAIEDMKRKGTTAFVGDGINDAPALAAADIGIAIGTGTDVAIETAEVVLMQGDPRGVGQAVHLSRAVMRNIRENLFWAFAYNAALIPVAMGVLVPFGGPGMSPLLAAAAMAFSSTFVVTNALRLRRLKL</sequence>
<dbReference type="Pfam" id="PF00403">
    <property type="entry name" value="HMA"/>
    <property type="match status" value="1"/>
</dbReference>
<evidence type="ECO:0000259" key="12">
    <source>
        <dbReference type="PROSITE" id="PS50846"/>
    </source>
</evidence>
<evidence type="ECO:0000256" key="3">
    <source>
        <dbReference type="ARBA" id="ARBA00022692"/>
    </source>
</evidence>
<dbReference type="Gene3D" id="2.70.150.10">
    <property type="entry name" value="Calcium-transporting ATPase, cytoplasmic transduction domain A"/>
    <property type="match status" value="1"/>
</dbReference>
<evidence type="ECO:0000256" key="2">
    <source>
        <dbReference type="ARBA" id="ARBA00006024"/>
    </source>
</evidence>
<dbReference type="PANTHER" id="PTHR43520">
    <property type="entry name" value="ATP7, ISOFORM B"/>
    <property type="match status" value="1"/>
</dbReference>
<keyword evidence="4 10" id="KW-0479">Metal-binding</keyword>
<dbReference type="RefSeq" id="WP_406720279.1">
    <property type="nucleotide sequence ID" value="NZ_CP135443.1"/>
</dbReference>
<feature type="transmembrane region" description="Helical" evidence="10">
    <location>
        <begin position="447"/>
        <end position="474"/>
    </location>
</feature>
<dbReference type="InterPro" id="IPR044492">
    <property type="entry name" value="P_typ_ATPase_HD_dom"/>
</dbReference>
<feature type="transmembrane region" description="Helical" evidence="10">
    <location>
        <begin position="165"/>
        <end position="182"/>
    </location>
</feature>
<dbReference type="PRINTS" id="PR00943">
    <property type="entry name" value="CUATPASE"/>
</dbReference>
<evidence type="ECO:0000256" key="8">
    <source>
        <dbReference type="ARBA" id="ARBA00022989"/>
    </source>
</evidence>
<dbReference type="SFLD" id="SFLDG00002">
    <property type="entry name" value="C1.7:_P-type_atpase_like"/>
    <property type="match status" value="1"/>
</dbReference>
<proteinExistence type="inferred from homology"/>
<dbReference type="Gene3D" id="3.40.1110.10">
    <property type="entry name" value="Calcium-transporting ATPase, cytoplasmic domain N"/>
    <property type="match status" value="1"/>
</dbReference>
<dbReference type="PROSITE" id="PS00154">
    <property type="entry name" value="ATPASE_E1_E2"/>
    <property type="match status" value="1"/>
</dbReference>
<evidence type="ECO:0000256" key="1">
    <source>
        <dbReference type="ARBA" id="ARBA00004127"/>
    </source>
</evidence>
<comment type="subcellular location">
    <subcellularLocation>
        <location evidence="10">Cell membrane</location>
    </subcellularLocation>
    <subcellularLocation>
        <location evidence="1">Endomembrane system</location>
        <topology evidence="1">Multi-pass membrane protein</topology>
    </subcellularLocation>
</comment>
<comment type="similarity">
    <text evidence="2 10">Belongs to the cation transport ATPase (P-type) (TC 3.A.3) family. Type IB subfamily.</text>
</comment>
<dbReference type="SUPFAM" id="SSF81665">
    <property type="entry name" value="Calcium ATPase, transmembrane domain M"/>
    <property type="match status" value="1"/>
</dbReference>
<feature type="transmembrane region" description="Helical" evidence="10">
    <location>
        <begin position="422"/>
        <end position="441"/>
    </location>
</feature>
<dbReference type="InterPro" id="IPR006121">
    <property type="entry name" value="HMA_dom"/>
</dbReference>
<dbReference type="SUPFAM" id="SSF55008">
    <property type="entry name" value="HMA, heavy metal-associated domain"/>
    <property type="match status" value="1"/>
</dbReference>
<feature type="transmembrane region" description="Helical" evidence="10">
    <location>
        <begin position="790"/>
        <end position="808"/>
    </location>
</feature>
<dbReference type="InterPro" id="IPR017969">
    <property type="entry name" value="Heavy-metal-associated_CS"/>
</dbReference>
<dbReference type="InterPro" id="IPR059000">
    <property type="entry name" value="ATPase_P-type_domA"/>
</dbReference>
<evidence type="ECO:0000256" key="11">
    <source>
        <dbReference type="SAM" id="MobiDB-lite"/>
    </source>
</evidence>
<evidence type="ECO:0000256" key="9">
    <source>
        <dbReference type="ARBA" id="ARBA00023136"/>
    </source>
</evidence>
<feature type="domain" description="HMA" evidence="12">
    <location>
        <begin position="4"/>
        <end position="73"/>
    </location>
</feature>
<keyword evidence="7" id="KW-1278">Translocase</keyword>
<dbReference type="SUPFAM" id="SSF56784">
    <property type="entry name" value="HAD-like"/>
    <property type="match status" value="1"/>
</dbReference>
<keyword evidence="6 10" id="KW-0067">ATP-binding</keyword>
<dbReference type="NCBIfam" id="TIGR01494">
    <property type="entry name" value="ATPase_P-type"/>
    <property type="match status" value="1"/>
</dbReference>
<dbReference type="SFLD" id="SFLDS00003">
    <property type="entry name" value="Haloacid_Dehalogenase"/>
    <property type="match status" value="1"/>
</dbReference>
<organism evidence="13 14">
    <name type="scientific">Thioclava litoralis</name>
    <dbReference type="NCBI Taxonomy" id="3076557"/>
    <lineage>
        <taxon>Bacteria</taxon>
        <taxon>Pseudomonadati</taxon>
        <taxon>Pseudomonadota</taxon>
        <taxon>Alphaproteobacteria</taxon>
        <taxon>Rhodobacterales</taxon>
        <taxon>Paracoccaceae</taxon>
        <taxon>Thioclava</taxon>
    </lineage>
</organism>
<feature type="transmembrane region" description="Helical" evidence="10">
    <location>
        <begin position="266"/>
        <end position="285"/>
    </location>
</feature>
<dbReference type="PRINTS" id="PR00119">
    <property type="entry name" value="CATATPASE"/>
</dbReference>
<keyword evidence="14" id="KW-1185">Reference proteome</keyword>
<feature type="transmembrane region" description="Helical" evidence="10">
    <location>
        <begin position="238"/>
        <end position="260"/>
    </location>
</feature>
<dbReference type="Proteomes" id="UP001623290">
    <property type="component" value="Chromosome"/>
</dbReference>
<dbReference type="CDD" id="cd02094">
    <property type="entry name" value="P-type_ATPase_Cu-like"/>
    <property type="match status" value="1"/>
</dbReference>
<keyword evidence="5 10" id="KW-0547">Nucleotide-binding</keyword>
<dbReference type="Gene3D" id="3.30.70.100">
    <property type="match status" value="1"/>
</dbReference>
<dbReference type="InterPro" id="IPR008250">
    <property type="entry name" value="ATPase_P-typ_transduc_dom_A_sf"/>
</dbReference>
<feature type="transmembrane region" description="Helical" evidence="10">
    <location>
        <begin position="761"/>
        <end position="784"/>
    </location>
</feature>
<dbReference type="InterPro" id="IPR023214">
    <property type="entry name" value="HAD_sf"/>
</dbReference>
<dbReference type="InterPro" id="IPR036412">
    <property type="entry name" value="HAD-like_sf"/>
</dbReference>
<dbReference type="Pfam" id="PF00122">
    <property type="entry name" value="E1-E2_ATPase"/>
    <property type="match status" value="1"/>
</dbReference>
<dbReference type="Gene3D" id="3.40.50.1000">
    <property type="entry name" value="HAD superfamily/HAD-like"/>
    <property type="match status" value="1"/>
</dbReference>
<dbReference type="CDD" id="cd00371">
    <property type="entry name" value="HMA"/>
    <property type="match status" value="1"/>
</dbReference>
<gene>
    <name evidence="13" type="ORF">RPE78_08410</name>
</gene>
<keyword evidence="9 10" id="KW-0472">Membrane</keyword>
<dbReference type="InterPro" id="IPR023299">
    <property type="entry name" value="ATPase_P-typ_cyto_dom_N"/>
</dbReference>
<protein>
    <submittedName>
        <fullName evidence="13">Heavy metal translocating P-type ATPase</fullName>
    </submittedName>
</protein>
<dbReference type="InterPro" id="IPR023298">
    <property type="entry name" value="ATPase_P-typ_TM_dom_sf"/>
</dbReference>
<keyword evidence="8 10" id="KW-1133">Transmembrane helix</keyword>
<accession>A0ABZ1DZ80</accession>
<dbReference type="InterPro" id="IPR027256">
    <property type="entry name" value="P-typ_ATPase_IB"/>
</dbReference>
<evidence type="ECO:0000256" key="10">
    <source>
        <dbReference type="RuleBase" id="RU362081"/>
    </source>
</evidence>
<dbReference type="InterPro" id="IPR036163">
    <property type="entry name" value="HMA_dom_sf"/>
</dbReference>
<evidence type="ECO:0000256" key="7">
    <source>
        <dbReference type="ARBA" id="ARBA00022967"/>
    </source>
</evidence>
<dbReference type="NCBIfam" id="TIGR01511">
    <property type="entry name" value="ATPase-IB1_Cu"/>
    <property type="match status" value="1"/>
</dbReference>
<dbReference type="InterPro" id="IPR001757">
    <property type="entry name" value="P_typ_ATPase"/>
</dbReference>
<dbReference type="PANTHER" id="PTHR43520:SF8">
    <property type="entry name" value="P-TYPE CU(+) TRANSPORTER"/>
    <property type="match status" value="1"/>
</dbReference>
<evidence type="ECO:0000256" key="4">
    <source>
        <dbReference type="ARBA" id="ARBA00022723"/>
    </source>
</evidence>
<keyword evidence="3 10" id="KW-0812">Transmembrane</keyword>
<evidence type="ECO:0000313" key="14">
    <source>
        <dbReference type="Proteomes" id="UP001623290"/>
    </source>
</evidence>
<dbReference type="PROSITE" id="PS01047">
    <property type="entry name" value="HMA_1"/>
    <property type="match status" value="1"/>
</dbReference>
<reference evidence="13 14" key="1">
    <citation type="submission" date="2023-09" db="EMBL/GenBank/DDBJ databases">
        <title>Thioclava shenzhenensis sp. nov., a multidrug resistant bacteria-antagonizing species isolated from coastal seawater.</title>
        <authorList>
            <person name="Long M."/>
        </authorList>
    </citation>
    <scope>NUCLEOTIDE SEQUENCE [LARGE SCALE GENOMIC DNA]</scope>
    <source>
        <strain evidence="13 14">FTW29</strain>
    </source>
</reference>
<evidence type="ECO:0000256" key="6">
    <source>
        <dbReference type="ARBA" id="ARBA00022840"/>
    </source>
</evidence>
<dbReference type="SFLD" id="SFLDF00027">
    <property type="entry name" value="p-type_atpase"/>
    <property type="match status" value="1"/>
</dbReference>
<feature type="transmembrane region" description="Helical" evidence="10">
    <location>
        <begin position="202"/>
        <end position="226"/>
    </location>
</feature>
<dbReference type="SUPFAM" id="SSF81653">
    <property type="entry name" value="Calcium ATPase, transduction domain A"/>
    <property type="match status" value="1"/>
</dbReference>
<name>A0ABZ1DZ80_9RHOB</name>
<evidence type="ECO:0000256" key="5">
    <source>
        <dbReference type="ARBA" id="ARBA00022741"/>
    </source>
</evidence>